<dbReference type="Pfam" id="PF01755">
    <property type="entry name" value="Glyco_transf_25"/>
    <property type="match status" value="1"/>
</dbReference>
<dbReference type="Proteomes" id="UP001151234">
    <property type="component" value="Unassembled WGS sequence"/>
</dbReference>
<evidence type="ECO:0000313" key="2">
    <source>
        <dbReference type="EMBL" id="MDA5401275.1"/>
    </source>
</evidence>
<comment type="caution">
    <text evidence="2">The sequence shown here is derived from an EMBL/GenBank/DDBJ whole genome shotgun (WGS) entry which is preliminary data.</text>
</comment>
<evidence type="ECO:0000259" key="1">
    <source>
        <dbReference type="Pfam" id="PF01755"/>
    </source>
</evidence>
<organism evidence="2 3">
    <name type="scientific">Hoeflea prorocentri</name>
    <dbReference type="NCBI Taxonomy" id="1922333"/>
    <lineage>
        <taxon>Bacteria</taxon>
        <taxon>Pseudomonadati</taxon>
        <taxon>Pseudomonadota</taxon>
        <taxon>Alphaproteobacteria</taxon>
        <taxon>Hyphomicrobiales</taxon>
        <taxon>Rhizobiaceae</taxon>
        <taxon>Hoeflea</taxon>
    </lineage>
</organism>
<name>A0A9X3ZK36_9HYPH</name>
<sequence length="245" mass="27756">MDRHPERLRISGAALDSLGLNFQRLAGVDYRELDPQTIGAAVDKTPAAMVKRQLSPGEIACFLSHIKVWRAIAESSEDMAWVFEDDVSFCANARTAMLEIESGKRDWDLVRLYSHKALSLERIEPMECGYSIGLSRKIPMSTIGYAISRPAADFLSRAMVPFSLPVDSALKQWWDHGLCTKVVAPSLCEPRKDTATASTLDASRANNKPKSLVDRFVLNLRYQFEQRRMRHGHAARFPDRNRFDW</sequence>
<feature type="domain" description="Glycosyl transferase family 25" evidence="1">
    <location>
        <begin position="2"/>
        <end position="168"/>
    </location>
</feature>
<dbReference type="CDD" id="cd06532">
    <property type="entry name" value="Glyco_transf_25"/>
    <property type="match status" value="1"/>
</dbReference>
<dbReference type="EMBL" id="JAPJZI010000002">
    <property type="protein sequence ID" value="MDA5401275.1"/>
    <property type="molecule type" value="Genomic_DNA"/>
</dbReference>
<dbReference type="InterPro" id="IPR002654">
    <property type="entry name" value="Glyco_trans_25"/>
</dbReference>
<keyword evidence="3" id="KW-1185">Reference proteome</keyword>
<protein>
    <submittedName>
        <fullName evidence="2">Glycosyltransferase family 25 protein</fullName>
    </submittedName>
</protein>
<reference evidence="2" key="1">
    <citation type="submission" date="2022-11" db="EMBL/GenBank/DDBJ databases">
        <title>Draft genome sequence of Hoeflea poritis E7-10 and Hoeflea prorocentri PM5-8, separated from scleractinian coral Porites lutea and marine dinoflagellate.</title>
        <authorList>
            <person name="Zhang G."/>
            <person name="Wei Q."/>
            <person name="Cai L."/>
        </authorList>
    </citation>
    <scope>NUCLEOTIDE SEQUENCE</scope>
    <source>
        <strain evidence="2">PM5-8</strain>
    </source>
</reference>
<dbReference type="AlphaFoldDB" id="A0A9X3ZK36"/>
<accession>A0A9X3ZK36</accession>
<gene>
    <name evidence="2" type="ORF">OQ273_22070</name>
</gene>
<proteinExistence type="predicted"/>
<dbReference type="RefSeq" id="WP_267993267.1">
    <property type="nucleotide sequence ID" value="NZ_JAPJZI010000002.1"/>
</dbReference>
<evidence type="ECO:0000313" key="3">
    <source>
        <dbReference type="Proteomes" id="UP001151234"/>
    </source>
</evidence>